<gene>
    <name evidence="1" type="ORF">AWC08_22325</name>
</gene>
<name>A0A1X1WPS8_MYCGO</name>
<dbReference type="RefSeq" id="WP_085087792.1">
    <property type="nucleotide sequence ID" value="NZ_JACKSU010000009.1"/>
</dbReference>
<comment type="caution">
    <text evidence="1">The sequence shown here is derived from an EMBL/GenBank/DDBJ whole genome shotgun (WGS) entry which is preliminary data.</text>
</comment>
<accession>A0A1X1WPS8</accession>
<dbReference type="AlphaFoldDB" id="A0A1X1WPS8"/>
<evidence type="ECO:0000313" key="2">
    <source>
        <dbReference type="Proteomes" id="UP000193928"/>
    </source>
</evidence>
<proteinExistence type="predicted"/>
<protein>
    <submittedName>
        <fullName evidence="1">Uncharacterized protein</fullName>
    </submittedName>
</protein>
<keyword evidence="2" id="KW-1185">Reference proteome</keyword>
<dbReference type="EMBL" id="LQOY01000071">
    <property type="protein sequence ID" value="ORV88529.1"/>
    <property type="molecule type" value="Genomic_DNA"/>
</dbReference>
<organism evidence="1 2">
    <name type="scientific">Mycobacterium gordonae</name>
    <dbReference type="NCBI Taxonomy" id="1778"/>
    <lineage>
        <taxon>Bacteria</taxon>
        <taxon>Bacillati</taxon>
        <taxon>Actinomycetota</taxon>
        <taxon>Actinomycetes</taxon>
        <taxon>Mycobacteriales</taxon>
        <taxon>Mycobacteriaceae</taxon>
        <taxon>Mycobacterium</taxon>
    </lineage>
</organism>
<reference evidence="1 2" key="1">
    <citation type="submission" date="2016-01" db="EMBL/GenBank/DDBJ databases">
        <title>The new phylogeny of the genus Mycobacterium.</title>
        <authorList>
            <person name="Tarcisio F."/>
            <person name="Conor M."/>
            <person name="Antonella G."/>
            <person name="Elisabetta G."/>
            <person name="Giulia F.S."/>
            <person name="Sara T."/>
            <person name="Anna F."/>
            <person name="Clotilde B."/>
            <person name="Roberto B."/>
            <person name="Veronica D.S."/>
            <person name="Fabio R."/>
            <person name="Monica P."/>
            <person name="Olivier J."/>
            <person name="Enrico T."/>
            <person name="Nicola S."/>
        </authorList>
    </citation>
    <scope>NUCLEOTIDE SEQUENCE [LARGE SCALE GENOMIC DNA]</scope>
    <source>
        <strain evidence="1 2">DSM 44160</strain>
    </source>
</reference>
<evidence type="ECO:0000313" key="1">
    <source>
        <dbReference type="EMBL" id="ORV88529.1"/>
    </source>
</evidence>
<dbReference type="Proteomes" id="UP000193928">
    <property type="component" value="Unassembled WGS sequence"/>
</dbReference>
<sequence length="88" mass="10462">MSDHRFEIDVKFSIYGQDFDWDASLNWNNPGGMDTRIEEWFLNCYAKARSGYNTLVEMQRAEECERREREQLARLKAKYEPDTGQTTT</sequence>